<keyword evidence="4 6" id="KW-1133">Transmembrane helix</keyword>
<gene>
    <name evidence="7" type="primary">fimA</name>
    <name evidence="7" type="ORF">ERS852476_01232</name>
</gene>
<name>A0A174A9B8_9FIRM</name>
<dbReference type="PANTHER" id="PTHR30093:SF44">
    <property type="entry name" value="TYPE II SECRETION SYSTEM CORE PROTEIN G"/>
    <property type="match status" value="1"/>
</dbReference>
<dbReference type="Gene3D" id="3.30.700.10">
    <property type="entry name" value="Glycoprotein, Type 4 Pilin"/>
    <property type="match status" value="1"/>
</dbReference>
<dbReference type="InterPro" id="IPR012902">
    <property type="entry name" value="N_methyl_site"/>
</dbReference>
<dbReference type="Pfam" id="PF07963">
    <property type="entry name" value="N_methyl"/>
    <property type="match status" value="1"/>
</dbReference>
<dbReference type="GO" id="GO:0016020">
    <property type="term" value="C:membrane"/>
    <property type="evidence" value="ECO:0007669"/>
    <property type="project" value="UniProtKB-SubCell"/>
</dbReference>
<dbReference type="InterPro" id="IPR045584">
    <property type="entry name" value="Pilin-like"/>
</dbReference>
<keyword evidence="5 6" id="KW-0472">Membrane</keyword>
<evidence type="ECO:0000256" key="1">
    <source>
        <dbReference type="ARBA" id="ARBA00004167"/>
    </source>
</evidence>
<dbReference type="PANTHER" id="PTHR30093">
    <property type="entry name" value="GENERAL SECRETION PATHWAY PROTEIN G"/>
    <property type="match status" value="1"/>
</dbReference>
<feature type="transmembrane region" description="Helical" evidence="6">
    <location>
        <begin position="7"/>
        <end position="28"/>
    </location>
</feature>
<proteinExistence type="predicted"/>
<dbReference type="PROSITE" id="PS00409">
    <property type="entry name" value="PROKAR_NTER_METHYL"/>
    <property type="match status" value="1"/>
</dbReference>
<keyword evidence="2" id="KW-0488">Methylation</keyword>
<evidence type="ECO:0000256" key="6">
    <source>
        <dbReference type="SAM" id="Phobius"/>
    </source>
</evidence>
<dbReference type="AlphaFoldDB" id="A0A174A9B8"/>
<evidence type="ECO:0000256" key="3">
    <source>
        <dbReference type="ARBA" id="ARBA00022692"/>
    </source>
</evidence>
<accession>A0A174A9B8</accession>
<evidence type="ECO:0000313" key="7">
    <source>
        <dbReference type="EMBL" id="CUN84469.1"/>
    </source>
</evidence>
<dbReference type="NCBIfam" id="TIGR02532">
    <property type="entry name" value="IV_pilin_GFxxxE"/>
    <property type="match status" value="1"/>
</dbReference>
<evidence type="ECO:0000313" key="8">
    <source>
        <dbReference type="Proteomes" id="UP000095645"/>
    </source>
</evidence>
<dbReference type="RefSeq" id="WP_055057742.1">
    <property type="nucleotide sequence ID" value="NZ_CYZP01000008.1"/>
</dbReference>
<comment type="subcellular location">
    <subcellularLocation>
        <location evidence="1">Membrane</location>
        <topology evidence="1">Single-pass membrane protein</topology>
    </subcellularLocation>
</comment>
<dbReference type="EMBL" id="CYZP01000008">
    <property type="protein sequence ID" value="CUN84469.1"/>
    <property type="molecule type" value="Genomic_DNA"/>
</dbReference>
<keyword evidence="3 6" id="KW-0812">Transmembrane</keyword>
<reference evidence="7 8" key="1">
    <citation type="submission" date="2015-09" db="EMBL/GenBank/DDBJ databases">
        <authorList>
            <consortium name="Pathogen Informatics"/>
        </authorList>
    </citation>
    <scope>NUCLEOTIDE SEQUENCE [LARGE SCALE GENOMIC DNA]</scope>
    <source>
        <strain evidence="7 8">2789STDY5834861</strain>
    </source>
</reference>
<protein>
    <submittedName>
        <fullName evidence="7">Serogroup A1</fullName>
    </submittedName>
</protein>
<organism evidence="7 8">
    <name type="scientific">Blautia obeum</name>
    <dbReference type="NCBI Taxonomy" id="40520"/>
    <lineage>
        <taxon>Bacteria</taxon>
        <taxon>Bacillati</taxon>
        <taxon>Bacillota</taxon>
        <taxon>Clostridia</taxon>
        <taxon>Lachnospirales</taxon>
        <taxon>Lachnospiraceae</taxon>
        <taxon>Blautia</taxon>
    </lineage>
</organism>
<evidence type="ECO:0000256" key="4">
    <source>
        <dbReference type="ARBA" id="ARBA00022989"/>
    </source>
</evidence>
<dbReference type="Proteomes" id="UP000095645">
    <property type="component" value="Unassembled WGS sequence"/>
</dbReference>
<dbReference type="SUPFAM" id="SSF54523">
    <property type="entry name" value="Pili subunits"/>
    <property type="match status" value="1"/>
</dbReference>
<sequence>MQKKDKGFTLVELVVVVAILAILVGLLAPSYTKYVERSRESTDLANVRTEYGEMMADINLDGKDPKDATRTVKLKQKIDDWQSAKTITIAGISHTVGDEDTANWKGIPVANGTCEISLNDDNSVKFTWSGGNGSGVKKYPFNINEDLMGPLKDSGLLTTDADIMNTYNFEIDSKAGTKRVKKIENEIAKKEKSLLKYGTWAYYGNGNGRFPSDRYLFWTSLDTNKVGVNQKIPVIISTTDGKFYVSETTTATRSKKTYVTILATVKTLNDYKKYLSSDQKYDTLQDAYDAYEKLLTEGKYMKYKDTLPEP</sequence>
<evidence type="ECO:0000256" key="5">
    <source>
        <dbReference type="ARBA" id="ARBA00023136"/>
    </source>
</evidence>
<evidence type="ECO:0000256" key="2">
    <source>
        <dbReference type="ARBA" id="ARBA00022481"/>
    </source>
</evidence>